<dbReference type="EMBL" id="CAJFDH010000006">
    <property type="protein sequence ID" value="CAD5229113.1"/>
    <property type="molecule type" value="Genomic_DNA"/>
</dbReference>
<dbReference type="Proteomes" id="UP000614601">
    <property type="component" value="Unassembled WGS sequence"/>
</dbReference>
<comment type="caution">
    <text evidence="2">The sequence shown here is derived from an EMBL/GenBank/DDBJ whole genome shotgun (WGS) entry which is preliminary data.</text>
</comment>
<feature type="region of interest" description="Disordered" evidence="1">
    <location>
        <begin position="16"/>
        <end position="54"/>
    </location>
</feature>
<protein>
    <submittedName>
        <fullName evidence="2">Uncharacterized protein</fullName>
    </submittedName>
</protein>
<evidence type="ECO:0000313" key="2">
    <source>
        <dbReference type="EMBL" id="CAD5229113.1"/>
    </source>
</evidence>
<keyword evidence="3" id="KW-1185">Reference proteome</keyword>
<dbReference type="OrthoDB" id="10606139at2759"/>
<feature type="compositionally biased region" description="Basic residues" evidence="1">
    <location>
        <begin position="27"/>
        <end position="45"/>
    </location>
</feature>
<proteinExistence type="predicted"/>
<dbReference type="EMBL" id="CAJFCW020000006">
    <property type="protein sequence ID" value="CAG9125813.1"/>
    <property type="molecule type" value="Genomic_DNA"/>
</dbReference>
<reference evidence="2" key="1">
    <citation type="submission" date="2020-09" db="EMBL/GenBank/DDBJ databases">
        <authorList>
            <person name="Kikuchi T."/>
        </authorList>
    </citation>
    <scope>NUCLEOTIDE SEQUENCE</scope>
    <source>
        <strain evidence="2">SH1</strain>
    </source>
</reference>
<evidence type="ECO:0000313" key="3">
    <source>
        <dbReference type="Proteomes" id="UP000614601"/>
    </source>
</evidence>
<sequence>MAANKVEMSLDDIIKSSKAKPGVSNKRTFKKKGTKPGPIKKRGFKGQKEEARVTPATKQLVNKLVQQALAKRGIRNSGSPVKKPFRKVNANSRVIKKRTGPRTETVIVKKIQRPVQKPRVIREVIVQEQPRRVNRPVRKTFVEQRPRQRVVYVNERPTQRGRFVNRRRRSGDSFYESSNFLQRI</sequence>
<dbReference type="Proteomes" id="UP000783686">
    <property type="component" value="Unassembled WGS sequence"/>
</dbReference>
<evidence type="ECO:0000256" key="1">
    <source>
        <dbReference type="SAM" id="MobiDB-lite"/>
    </source>
</evidence>
<accession>A0A811LQH4</accession>
<name>A0A811LQH4_9BILA</name>
<dbReference type="AlphaFoldDB" id="A0A811LQH4"/>
<organism evidence="2 3">
    <name type="scientific">Bursaphelenchus okinawaensis</name>
    <dbReference type="NCBI Taxonomy" id="465554"/>
    <lineage>
        <taxon>Eukaryota</taxon>
        <taxon>Metazoa</taxon>
        <taxon>Ecdysozoa</taxon>
        <taxon>Nematoda</taxon>
        <taxon>Chromadorea</taxon>
        <taxon>Rhabditida</taxon>
        <taxon>Tylenchina</taxon>
        <taxon>Tylenchomorpha</taxon>
        <taxon>Aphelenchoidea</taxon>
        <taxon>Aphelenchoididae</taxon>
        <taxon>Bursaphelenchus</taxon>
    </lineage>
</organism>
<gene>
    <name evidence="2" type="ORF">BOKJ2_LOCUS13172</name>
</gene>